<dbReference type="GeneID" id="63758776"/>
<protein>
    <recommendedName>
        <fullName evidence="6">Ras-like GTP-binding protein</fullName>
    </recommendedName>
</protein>
<dbReference type="Pfam" id="PF00071">
    <property type="entry name" value="Ras"/>
    <property type="match status" value="1"/>
</dbReference>
<dbReference type="EMBL" id="KV878592">
    <property type="protein sequence ID" value="OJJ55600.1"/>
    <property type="molecule type" value="Genomic_DNA"/>
</dbReference>
<evidence type="ECO:0008006" key="6">
    <source>
        <dbReference type="Google" id="ProtNLM"/>
    </source>
</evidence>
<dbReference type="PROSITE" id="PS51421">
    <property type="entry name" value="RAS"/>
    <property type="match status" value="1"/>
</dbReference>
<keyword evidence="1" id="KW-0547">Nucleotide-binding</keyword>
<keyword evidence="5" id="KW-1185">Reference proteome</keyword>
<dbReference type="SMART" id="SM00173">
    <property type="entry name" value="RAS"/>
    <property type="match status" value="1"/>
</dbReference>
<dbReference type="GO" id="GO:0003924">
    <property type="term" value="F:GTPase activity"/>
    <property type="evidence" value="ECO:0007669"/>
    <property type="project" value="InterPro"/>
</dbReference>
<dbReference type="VEuPathDB" id="FungiDB:ASPSYDRAFT_158084"/>
<dbReference type="PROSITE" id="PS51419">
    <property type="entry name" value="RAB"/>
    <property type="match status" value="1"/>
</dbReference>
<keyword evidence="2" id="KW-0342">GTP-binding</keyword>
<sequence>MSSSLEAKIVVLGAQGVGKTSLVQRYVRNAFNASSTASTVGASFVTKRVFDSTSDTLVRLQIWDTAGQERFRSISRLYYRGANACLLCYDITDEASFMEMTGWLGELKRNLGTGDTGGGDEDGGGQLPIVVHVVGTKSDIVADDPVKRKVPFERTIAYVAEQLYPSRASTPPPTATVSGAGPGGRSSSATLPGGMGVGVDSKRSSGFWGQDIGWDCCHEISAKDGEGVEEVFRVIARKLVEQRTKRDAEAMAGAMSPGGSSSALEGPAGSHSGVGIDGGGSFRLGMNDKRRSWLMFPPSSTGDEGEAVEIVKKKGRCC</sequence>
<dbReference type="Gene3D" id="3.40.50.300">
    <property type="entry name" value="P-loop containing nucleotide triphosphate hydrolases"/>
    <property type="match status" value="1"/>
</dbReference>
<evidence type="ECO:0000256" key="3">
    <source>
        <dbReference type="SAM" id="MobiDB-lite"/>
    </source>
</evidence>
<proteinExistence type="predicted"/>
<evidence type="ECO:0000256" key="1">
    <source>
        <dbReference type="ARBA" id="ARBA00022741"/>
    </source>
</evidence>
<dbReference type="AlphaFoldDB" id="A0A1L9T837"/>
<dbReference type="OrthoDB" id="25896at2759"/>
<evidence type="ECO:0000256" key="2">
    <source>
        <dbReference type="ARBA" id="ARBA00023134"/>
    </source>
</evidence>
<organism evidence="4 5">
    <name type="scientific">Aspergillus sydowii CBS 593.65</name>
    <dbReference type="NCBI Taxonomy" id="1036612"/>
    <lineage>
        <taxon>Eukaryota</taxon>
        <taxon>Fungi</taxon>
        <taxon>Dikarya</taxon>
        <taxon>Ascomycota</taxon>
        <taxon>Pezizomycotina</taxon>
        <taxon>Eurotiomycetes</taxon>
        <taxon>Eurotiomycetidae</taxon>
        <taxon>Eurotiales</taxon>
        <taxon>Aspergillaceae</taxon>
        <taxon>Aspergillus</taxon>
        <taxon>Aspergillus subgen. Nidulantes</taxon>
    </lineage>
</organism>
<dbReference type="STRING" id="1036612.A0A1L9T837"/>
<dbReference type="PROSITE" id="PS51417">
    <property type="entry name" value="ARF"/>
    <property type="match status" value="1"/>
</dbReference>
<gene>
    <name evidence="4" type="ORF">ASPSYDRAFT_158084</name>
</gene>
<dbReference type="SUPFAM" id="SSF52540">
    <property type="entry name" value="P-loop containing nucleoside triphosphate hydrolases"/>
    <property type="match status" value="1"/>
</dbReference>
<dbReference type="SMART" id="SM00174">
    <property type="entry name" value="RHO"/>
    <property type="match status" value="1"/>
</dbReference>
<dbReference type="FunFam" id="3.40.50.300:FF:001447">
    <property type="entry name" value="Ras-related protein Rab-1B"/>
    <property type="match status" value="1"/>
</dbReference>
<feature type="compositionally biased region" description="Low complexity" evidence="3">
    <location>
        <begin position="167"/>
        <end position="189"/>
    </location>
</feature>
<dbReference type="CDD" id="cd00154">
    <property type="entry name" value="Rab"/>
    <property type="match status" value="1"/>
</dbReference>
<evidence type="ECO:0000313" key="5">
    <source>
        <dbReference type="Proteomes" id="UP000184356"/>
    </source>
</evidence>
<dbReference type="SMART" id="SM00175">
    <property type="entry name" value="RAB"/>
    <property type="match status" value="1"/>
</dbReference>
<dbReference type="InterPro" id="IPR005225">
    <property type="entry name" value="Small_GTP-bd"/>
</dbReference>
<reference evidence="5" key="1">
    <citation type="journal article" date="2017" name="Genome Biol.">
        <title>Comparative genomics reveals high biological diversity and specific adaptations in the industrially and medically important fungal genus Aspergillus.</title>
        <authorList>
            <person name="de Vries R.P."/>
            <person name="Riley R."/>
            <person name="Wiebenga A."/>
            <person name="Aguilar-Osorio G."/>
            <person name="Amillis S."/>
            <person name="Uchima C.A."/>
            <person name="Anderluh G."/>
            <person name="Asadollahi M."/>
            <person name="Askin M."/>
            <person name="Barry K."/>
            <person name="Battaglia E."/>
            <person name="Bayram O."/>
            <person name="Benocci T."/>
            <person name="Braus-Stromeyer S.A."/>
            <person name="Caldana C."/>
            <person name="Canovas D."/>
            <person name="Cerqueira G.C."/>
            <person name="Chen F."/>
            <person name="Chen W."/>
            <person name="Choi C."/>
            <person name="Clum A."/>
            <person name="Dos Santos R.A."/>
            <person name="Damasio A.R."/>
            <person name="Diallinas G."/>
            <person name="Emri T."/>
            <person name="Fekete E."/>
            <person name="Flipphi M."/>
            <person name="Freyberg S."/>
            <person name="Gallo A."/>
            <person name="Gournas C."/>
            <person name="Habgood R."/>
            <person name="Hainaut M."/>
            <person name="Harispe M.L."/>
            <person name="Henrissat B."/>
            <person name="Hilden K.S."/>
            <person name="Hope R."/>
            <person name="Hossain A."/>
            <person name="Karabika E."/>
            <person name="Karaffa L."/>
            <person name="Karanyi Z."/>
            <person name="Krasevec N."/>
            <person name="Kuo A."/>
            <person name="Kusch H."/>
            <person name="LaButti K."/>
            <person name="Lagendijk E.L."/>
            <person name="Lapidus A."/>
            <person name="Levasseur A."/>
            <person name="Lindquist E."/>
            <person name="Lipzen A."/>
            <person name="Logrieco A.F."/>
            <person name="MacCabe A."/>
            <person name="Maekelae M.R."/>
            <person name="Malavazi I."/>
            <person name="Melin P."/>
            <person name="Meyer V."/>
            <person name="Mielnichuk N."/>
            <person name="Miskei M."/>
            <person name="Molnar A.P."/>
            <person name="Mule G."/>
            <person name="Ngan C.Y."/>
            <person name="Orejas M."/>
            <person name="Orosz E."/>
            <person name="Ouedraogo J.P."/>
            <person name="Overkamp K.M."/>
            <person name="Park H.-S."/>
            <person name="Perrone G."/>
            <person name="Piumi F."/>
            <person name="Punt P.J."/>
            <person name="Ram A.F."/>
            <person name="Ramon A."/>
            <person name="Rauscher S."/>
            <person name="Record E."/>
            <person name="Riano-Pachon D.M."/>
            <person name="Robert V."/>
            <person name="Roehrig J."/>
            <person name="Ruller R."/>
            <person name="Salamov A."/>
            <person name="Salih N.S."/>
            <person name="Samson R.A."/>
            <person name="Sandor E."/>
            <person name="Sanguinetti M."/>
            <person name="Schuetze T."/>
            <person name="Sepcic K."/>
            <person name="Shelest E."/>
            <person name="Sherlock G."/>
            <person name="Sophianopoulou V."/>
            <person name="Squina F.M."/>
            <person name="Sun H."/>
            <person name="Susca A."/>
            <person name="Todd R.B."/>
            <person name="Tsang A."/>
            <person name="Unkles S.E."/>
            <person name="van de Wiele N."/>
            <person name="van Rossen-Uffink D."/>
            <person name="Oliveira J.V."/>
            <person name="Vesth T.C."/>
            <person name="Visser J."/>
            <person name="Yu J.-H."/>
            <person name="Zhou M."/>
            <person name="Andersen M.R."/>
            <person name="Archer D.B."/>
            <person name="Baker S.E."/>
            <person name="Benoit I."/>
            <person name="Brakhage A.A."/>
            <person name="Braus G.H."/>
            <person name="Fischer R."/>
            <person name="Frisvad J.C."/>
            <person name="Goldman G.H."/>
            <person name="Houbraken J."/>
            <person name="Oakley B."/>
            <person name="Pocsi I."/>
            <person name="Scazzocchio C."/>
            <person name="Seiboth B."/>
            <person name="vanKuyk P.A."/>
            <person name="Wortman J."/>
            <person name="Dyer P.S."/>
            <person name="Grigoriev I.V."/>
        </authorList>
    </citation>
    <scope>NUCLEOTIDE SEQUENCE [LARGE SCALE GENOMIC DNA]</scope>
    <source>
        <strain evidence="5">CBS 593.65</strain>
    </source>
</reference>
<dbReference type="NCBIfam" id="TIGR00231">
    <property type="entry name" value="small_GTP"/>
    <property type="match status" value="1"/>
</dbReference>
<evidence type="ECO:0000313" key="4">
    <source>
        <dbReference type="EMBL" id="OJJ55600.1"/>
    </source>
</evidence>
<dbReference type="Proteomes" id="UP000184356">
    <property type="component" value="Unassembled WGS sequence"/>
</dbReference>
<dbReference type="PROSITE" id="PS51420">
    <property type="entry name" value="RHO"/>
    <property type="match status" value="1"/>
</dbReference>
<dbReference type="PRINTS" id="PR00449">
    <property type="entry name" value="RASTRNSFRMNG"/>
</dbReference>
<name>A0A1L9T837_9EURO</name>
<feature type="compositionally biased region" description="Low complexity" evidence="3">
    <location>
        <begin position="250"/>
        <end position="274"/>
    </location>
</feature>
<dbReference type="PANTHER" id="PTHR24073">
    <property type="entry name" value="DRAB5-RELATED"/>
    <property type="match status" value="1"/>
</dbReference>
<dbReference type="GO" id="GO:0005525">
    <property type="term" value="F:GTP binding"/>
    <property type="evidence" value="ECO:0007669"/>
    <property type="project" value="UniProtKB-KW"/>
</dbReference>
<dbReference type="InterPro" id="IPR027417">
    <property type="entry name" value="P-loop_NTPase"/>
</dbReference>
<feature type="region of interest" description="Disordered" evidence="3">
    <location>
        <begin position="167"/>
        <end position="193"/>
    </location>
</feature>
<dbReference type="RefSeq" id="XP_040699406.1">
    <property type="nucleotide sequence ID" value="XM_040842703.1"/>
</dbReference>
<dbReference type="InterPro" id="IPR001806">
    <property type="entry name" value="Small_GTPase"/>
</dbReference>
<accession>A0A1L9T837</accession>
<feature type="region of interest" description="Disordered" evidence="3">
    <location>
        <begin position="249"/>
        <end position="277"/>
    </location>
</feature>